<evidence type="ECO:0000313" key="1">
    <source>
        <dbReference type="EMBL" id="SHJ49219.1"/>
    </source>
</evidence>
<keyword evidence="2" id="KW-1185">Reference proteome</keyword>
<sequence length="55" mass="6535">MVKLLIINLLSRFLKYKKLPVIRQTALTELTSTAKLTEMLFLFYLKYFIVHFAIV</sequence>
<dbReference type="EMBL" id="FQZE01000021">
    <property type="protein sequence ID" value="SHJ49219.1"/>
    <property type="molecule type" value="Genomic_DNA"/>
</dbReference>
<gene>
    <name evidence="1" type="ORF">SAMN05444280_1211</name>
</gene>
<protein>
    <submittedName>
        <fullName evidence="1">Uncharacterized protein</fullName>
    </submittedName>
</protein>
<proteinExistence type="predicted"/>
<accession>A0A1M6JR93</accession>
<name>A0A1M6JR93_9BACT</name>
<reference evidence="1 2" key="1">
    <citation type="submission" date="2016-11" db="EMBL/GenBank/DDBJ databases">
        <authorList>
            <person name="Jaros S."/>
            <person name="Januszkiewicz K."/>
            <person name="Wedrychowicz H."/>
        </authorList>
    </citation>
    <scope>NUCLEOTIDE SEQUENCE [LARGE SCALE GENOMIC DNA]</scope>
    <source>
        <strain evidence="1 2">DSM 27063</strain>
    </source>
</reference>
<dbReference type="Proteomes" id="UP000184050">
    <property type="component" value="Unassembled WGS sequence"/>
</dbReference>
<dbReference type="AlphaFoldDB" id="A0A1M6JR93"/>
<evidence type="ECO:0000313" key="2">
    <source>
        <dbReference type="Proteomes" id="UP000184050"/>
    </source>
</evidence>
<organism evidence="1 2">
    <name type="scientific">Tangfeifania diversioriginum</name>
    <dbReference type="NCBI Taxonomy" id="1168035"/>
    <lineage>
        <taxon>Bacteria</taxon>
        <taxon>Pseudomonadati</taxon>
        <taxon>Bacteroidota</taxon>
        <taxon>Bacteroidia</taxon>
        <taxon>Marinilabiliales</taxon>
        <taxon>Prolixibacteraceae</taxon>
        <taxon>Tangfeifania</taxon>
    </lineage>
</organism>